<proteinExistence type="predicted"/>
<sequence length="669" mass="75226">MFEEKAVTAQRHIAEEQSLFPTAVSEKELDEAKRKNTFKELFGSSKIFLEGEKPPQRPDLQGGLIIQNKAAQHYTEGKEAMTKFQYEKAVICFSKASVLQPQQTQLYVSQAEAYLQLCDFQSAAACYKQAWHLEPEAFSSRLAFIYCLQGQCLYDRGCFLEALEAFSKAAEVKPGCRAYEVRRSGTLPINSLYSNALHTLFIHVLCTLCPSLTCLAAAGLHSDCLKLVNDWMATGGPTSDLYILRARLHRQLNQTPQCYQDVKSALALNPTCPQAGALLLQLQETSGRARQTAEDRALSGQLPEALCMINMALENCPQDGRLYLFRGILYRRLKDFTAAIEDLVQAVELDEEAGEESRCQVKATDEEAGEDSRCQLVLTYNDFAVQCFSKGLYAEAMVLLNKGIDEEKEQAGLYLNRGDCFFMQGEWCYALADYRQAEEMMKPDDPAVRFRLAVLYNRLGSFSFQEGCFQEAADRFSLAIQYNPTAGQYYENRAKAFRKLMNLEGARRDFICTQILDPNSEELPPMLMSLFPGCSVSDVLSSQTGRAVRVQLMDDIQARSSSPDQQRLSEKLQTMTLTSESRASQSEDASEAGRELQMMMKSTLQQKNGALQSFLHHRPALHHTEPRLTTHGPPPPSPTLQKRTKPPLDMKGMHTAKRELKCLEFTSQK</sequence>
<feature type="region of interest" description="Disordered" evidence="2">
    <location>
        <begin position="557"/>
        <end position="593"/>
    </location>
</feature>
<comment type="caution">
    <text evidence="3">The sequence shown here is derived from an EMBL/GenBank/DDBJ whole genome shotgun (WGS) entry which is preliminary data.</text>
</comment>
<dbReference type="AlphaFoldDB" id="A0AAV1PWT9"/>
<feature type="repeat" description="TPR" evidence="1">
    <location>
        <begin position="453"/>
        <end position="486"/>
    </location>
</feature>
<dbReference type="InterPro" id="IPR011990">
    <property type="entry name" value="TPR-like_helical_dom_sf"/>
</dbReference>
<feature type="repeat" description="TPR" evidence="1">
    <location>
        <begin position="320"/>
        <end position="353"/>
    </location>
</feature>
<evidence type="ECO:0000313" key="3">
    <source>
        <dbReference type="EMBL" id="CAK6976181.1"/>
    </source>
</evidence>
<dbReference type="SUPFAM" id="SSF48452">
    <property type="entry name" value="TPR-like"/>
    <property type="match status" value="2"/>
</dbReference>
<dbReference type="SMART" id="SM00028">
    <property type="entry name" value="TPR"/>
    <property type="match status" value="9"/>
</dbReference>
<dbReference type="PANTHER" id="PTHR45153:SF1">
    <property type="entry name" value="TETRATRICOPEPTIDE REPEAT PROTEIN 16"/>
    <property type="match status" value="1"/>
</dbReference>
<accession>A0AAV1PWT9</accession>
<name>A0AAV1PWT9_SCOSC</name>
<dbReference type="PROSITE" id="PS50005">
    <property type="entry name" value="TPR"/>
    <property type="match status" value="4"/>
</dbReference>
<dbReference type="Gene3D" id="1.25.40.10">
    <property type="entry name" value="Tetratricopeptide repeat domain"/>
    <property type="match status" value="4"/>
</dbReference>
<dbReference type="InterPro" id="IPR019734">
    <property type="entry name" value="TPR_rpt"/>
</dbReference>
<evidence type="ECO:0000313" key="4">
    <source>
        <dbReference type="Proteomes" id="UP001314229"/>
    </source>
</evidence>
<keyword evidence="4" id="KW-1185">Reference proteome</keyword>
<feature type="repeat" description="TPR" evidence="1">
    <location>
        <begin position="143"/>
        <end position="176"/>
    </location>
</feature>
<dbReference type="PANTHER" id="PTHR45153">
    <property type="entry name" value="TETRATRICOPEPTIDE REPEAT PROTEIN 16"/>
    <property type="match status" value="1"/>
</dbReference>
<feature type="region of interest" description="Disordered" evidence="2">
    <location>
        <begin position="624"/>
        <end position="650"/>
    </location>
</feature>
<gene>
    <name evidence="3" type="ORF">FSCOSCO3_A019402</name>
</gene>
<keyword evidence="1" id="KW-0802">TPR repeat</keyword>
<feature type="compositionally biased region" description="Polar residues" evidence="2">
    <location>
        <begin position="558"/>
        <end position="587"/>
    </location>
</feature>
<dbReference type="Pfam" id="PF13181">
    <property type="entry name" value="TPR_8"/>
    <property type="match status" value="1"/>
</dbReference>
<evidence type="ECO:0000256" key="1">
    <source>
        <dbReference type="PROSITE-ProRule" id="PRU00339"/>
    </source>
</evidence>
<evidence type="ECO:0000256" key="2">
    <source>
        <dbReference type="SAM" id="MobiDB-lite"/>
    </source>
</evidence>
<feature type="repeat" description="TPR" evidence="1">
    <location>
        <begin position="104"/>
        <end position="137"/>
    </location>
</feature>
<dbReference type="EMBL" id="CAWUFR010000337">
    <property type="protein sequence ID" value="CAK6976181.1"/>
    <property type="molecule type" value="Genomic_DNA"/>
</dbReference>
<dbReference type="Proteomes" id="UP001314229">
    <property type="component" value="Unassembled WGS sequence"/>
</dbReference>
<reference evidence="3 4" key="1">
    <citation type="submission" date="2024-01" db="EMBL/GenBank/DDBJ databases">
        <authorList>
            <person name="Alioto T."/>
            <person name="Alioto T."/>
            <person name="Gomez Garrido J."/>
        </authorList>
    </citation>
    <scope>NUCLEOTIDE SEQUENCE [LARGE SCALE GENOMIC DNA]</scope>
</reference>
<organism evidence="3 4">
    <name type="scientific">Scomber scombrus</name>
    <name type="common">Atlantic mackerel</name>
    <name type="synonym">Scomber vernalis</name>
    <dbReference type="NCBI Taxonomy" id="13677"/>
    <lineage>
        <taxon>Eukaryota</taxon>
        <taxon>Metazoa</taxon>
        <taxon>Chordata</taxon>
        <taxon>Craniata</taxon>
        <taxon>Vertebrata</taxon>
        <taxon>Euteleostomi</taxon>
        <taxon>Actinopterygii</taxon>
        <taxon>Neopterygii</taxon>
        <taxon>Teleostei</taxon>
        <taxon>Neoteleostei</taxon>
        <taxon>Acanthomorphata</taxon>
        <taxon>Pelagiaria</taxon>
        <taxon>Scombriformes</taxon>
        <taxon>Scombridae</taxon>
        <taxon>Scomber</taxon>
    </lineage>
</organism>
<protein>
    <submittedName>
        <fullName evidence="3">Tetratricopeptide repeat protein 16-like, partial</fullName>
    </submittedName>
</protein>